<protein>
    <submittedName>
        <fullName evidence="11">Chymotrypsin</fullName>
    </submittedName>
</protein>
<feature type="chain" id="PRO_5007896850" evidence="9">
    <location>
        <begin position="20"/>
        <end position="378"/>
    </location>
</feature>
<evidence type="ECO:0000313" key="11">
    <source>
        <dbReference type="EMBL" id="OAA74921.1"/>
    </source>
</evidence>
<accession>A0A168FB94</accession>
<evidence type="ECO:0000256" key="2">
    <source>
        <dbReference type="ARBA" id="ARBA00022729"/>
    </source>
</evidence>
<evidence type="ECO:0000259" key="10">
    <source>
        <dbReference type="Pfam" id="PF02983"/>
    </source>
</evidence>
<proteinExistence type="predicted"/>
<feature type="active site" description="Charge relay system" evidence="7">
    <location>
        <position position="222"/>
    </location>
</feature>
<dbReference type="InterPro" id="IPR009003">
    <property type="entry name" value="Peptidase_S1_PA"/>
</dbReference>
<keyword evidence="4" id="KW-0720">Serine protease</keyword>
<dbReference type="SUPFAM" id="SSF50494">
    <property type="entry name" value="Trypsin-like serine proteases"/>
    <property type="match status" value="1"/>
</dbReference>
<dbReference type="GO" id="GO:0005576">
    <property type="term" value="C:extracellular region"/>
    <property type="evidence" value="ECO:0007669"/>
    <property type="project" value="InterPro"/>
</dbReference>
<evidence type="ECO:0000256" key="8">
    <source>
        <dbReference type="PIRSR" id="PIRSR001134-2"/>
    </source>
</evidence>
<keyword evidence="3" id="KW-0378">Hydrolase</keyword>
<feature type="disulfide bond" evidence="8">
    <location>
        <begin position="326"/>
        <end position="353"/>
    </location>
</feature>
<dbReference type="STRING" id="1081108.A0A168FB94"/>
<evidence type="ECO:0000256" key="5">
    <source>
        <dbReference type="ARBA" id="ARBA00023145"/>
    </source>
</evidence>
<evidence type="ECO:0000256" key="1">
    <source>
        <dbReference type="ARBA" id="ARBA00022670"/>
    </source>
</evidence>
<dbReference type="Proteomes" id="UP000076881">
    <property type="component" value="Unassembled WGS sequence"/>
</dbReference>
<dbReference type="PRINTS" id="PR00861">
    <property type="entry name" value="ALYTICPTASE"/>
</dbReference>
<name>A0A168FB94_CORDF</name>
<dbReference type="EMBL" id="AZHF01000005">
    <property type="protein sequence ID" value="OAA74921.1"/>
    <property type="molecule type" value="Genomic_DNA"/>
</dbReference>
<dbReference type="GO" id="GO:0006508">
    <property type="term" value="P:proteolysis"/>
    <property type="evidence" value="ECO:0007669"/>
    <property type="project" value="UniProtKB-KW"/>
</dbReference>
<sequence>MELTKYLAFLAVSLPVAYGAPMQAASNLHPRILEAMKRDLGLNAEQATARVARDLYANNIITQVRGLVGDSFAGAWIDADTIHIGITDHSLADVVTASGATPITMTNSLSKLENAKSSLDKKFVGQAKTMESTSGSPSGIASYFIDVAANKLVIKALANSHAYAEKLASQVGLAASEFAVQTVKAMPRTIATVEGGDAYYIDDSSRCSVGFSVTTGFVSAGHCGSPGSSATTSNGETLGTFEASVFPGSADMSYISTVSGTDLQGYIDGYGQGSLPVSGSDESAVGASICRSGSTTGVHCGTINAKDATVNYAEGSVTGLTQTDVCAEPGDSGGSWFSGSQAQGVTSGGDGDCTSGGTTYFQPVNEILQTYGLTLVTA</sequence>
<dbReference type="GO" id="GO:0004252">
    <property type="term" value="F:serine-type endopeptidase activity"/>
    <property type="evidence" value="ECO:0007669"/>
    <property type="project" value="InterPro"/>
</dbReference>
<evidence type="ECO:0000256" key="7">
    <source>
        <dbReference type="PIRSR" id="PIRSR001134-1"/>
    </source>
</evidence>
<keyword evidence="2 9" id="KW-0732">Signal</keyword>
<organism evidence="11 12">
    <name type="scientific">Akanthomyces lecanii RCEF 1005</name>
    <dbReference type="NCBI Taxonomy" id="1081108"/>
    <lineage>
        <taxon>Eukaryota</taxon>
        <taxon>Fungi</taxon>
        <taxon>Dikarya</taxon>
        <taxon>Ascomycota</taxon>
        <taxon>Pezizomycotina</taxon>
        <taxon>Sordariomycetes</taxon>
        <taxon>Hypocreomycetidae</taxon>
        <taxon>Hypocreales</taxon>
        <taxon>Cordycipitaceae</taxon>
        <taxon>Akanthomyces</taxon>
        <taxon>Cordyceps confragosa</taxon>
    </lineage>
</organism>
<keyword evidence="5" id="KW-0865">Zymogen</keyword>
<keyword evidence="6 8" id="KW-1015">Disulfide bond</keyword>
<evidence type="ECO:0000256" key="9">
    <source>
        <dbReference type="SAM" id="SignalP"/>
    </source>
</evidence>
<feature type="active site" description="Charge relay system" evidence="7">
    <location>
        <position position="251"/>
    </location>
</feature>
<feature type="disulfide bond" evidence="8">
    <location>
        <begin position="290"/>
        <end position="300"/>
    </location>
</feature>
<dbReference type="InterPro" id="IPR043504">
    <property type="entry name" value="Peptidase_S1_PA_chymotrypsin"/>
</dbReference>
<dbReference type="OrthoDB" id="3762657at2759"/>
<evidence type="ECO:0000256" key="6">
    <source>
        <dbReference type="ARBA" id="ARBA00023157"/>
    </source>
</evidence>
<dbReference type="InterPro" id="IPR001316">
    <property type="entry name" value="Pept_S1A_streptogrisin"/>
</dbReference>
<feature type="domain" description="Peptidase S1A alpha-lytic prodomain" evidence="10">
    <location>
        <begin position="107"/>
        <end position="174"/>
    </location>
</feature>
<dbReference type="InterPro" id="IPR004236">
    <property type="entry name" value="Pept_S1_alpha_lytic"/>
</dbReference>
<reference evidence="11 12" key="1">
    <citation type="journal article" date="2016" name="Genome Biol. Evol.">
        <title>Divergent and convergent evolution of fungal pathogenicity.</title>
        <authorList>
            <person name="Shang Y."/>
            <person name="Xiao G."/>
            <person name="Zheng P."/>
            <person name="Cen K."/>
            <person name="Zhan S."/>
            <person name="Wang C."/>
        </authorList>
    </citation>
    <scope>NUCLEOTIDE SEQUENCE [LARGE SCALE GENOMIC DNA]</scope>
    <source>
        <strain evidence="11 12">RCEF 1005</strain>
    </source>
</reference>
<evidence type="ECO:0000256" key="3">
    <source>
        <dbReference type="ARBA" id="ARBA00022801"/>
    </source>
</evidence>
<comment type="caution">
    <text evidence="11">The sequence shown here is derived from an EMBL/GenBank/DDBJ whole genome shotgun (WGS) entry which is preliminary data.</text>
</comment>
<dbReference type="InterPro" id="IPR035070">
    <property type="entry name" value="Streptogrisin_prodomain"/>
</dbReference>
<feature type="signal peptide" evidence="9">
    <location>
        <begin position="1"/>
        <end position="19"/>
    </location>
</feature>
<dbReference type="PIRSF" id="PIRSF001134">
    <property type="entry name" value="Streptogrisin"/>
    <property type="match status" value="1"/>
</dbReference>
<evidence type="ECO:0000313" key="12">
    <source>
        <dbReference type="Proteomes" id="UP000076881"/>
    </source>
</evidence>
<feature type="active site" description="Charge relay system" evidence="7">
    <location>
        <position position="332"/>
    </location>
</feature>
<dbReference type="AlphaFoldDB" id="A0A168FB94"/>
<dbReference type="Gene3D" id="3.30.300.50">
    <property type="match status" value="2"/>
</dbReference>
<gene>
    <name evidence="11" type="ORF">LEL_06909</name>
</gene>
<keyword evidence="12" id="KW-1185">Reference proteome</keyword>
<feature type="disulfide bond" evidence="8">
    <location>
        <begin position="207"/>
        <end position="223"/>
    </location>
</feature>
<evidence type="ECO:0000256" key="4">
    <source>
        <dbReference type="ARBA" id="ARBA00022825"/>
    </source>
</evidence>
<dbReference type="CDD" id="cd21112">
    <property type="entry name" value="alphaLP-like"/>
    <property type="match status" value="1"/>
</dbReference>
<dbReference type="Gene3D" id="2.40.10.10">
    <property type="entry name" value="Trypsin-like serine proteases"/>
    <property type="match status" value="2"/>
</dbReference>
<keyword evidence="1" id="KW-0645">Protease</keyword>
<dbReference type="Pfam" id="PF02983">
    <property type="entry name" value="Pro_Al_protease"/>
    <property type="match status" value="1"/>
</dbReference>